<protein>
    <submittedName>
        <fullName evidence="9">TonB-dependent receptor domain protein</fullName>
    </submittedName>
</protein>
<evidence type="ECO:0000256" key="7">
    <source>
        <dbReference type="ARBA" id="ARBA00023237"/>
    </source>
</evidence>
<evidence type="ECO:0000256" key="4">
    <source>
        <dbReference type="ARBA" id="ARBA00022692"/>
    </source>
</evidence>
<dbReference type="Proteomes" id="UP000004095">
    <property type="component" value="Unassembled WGS sequence"/>
</dbReference>
<evidence type="ECO:0000259" key="8">
    <source>
        <dbReference type="Pfam" id="PF00593"/>
    </source>
</evidence>
<dbReference type="GO" id="GO:0009279">
    <property type="term" value="C:cell outer membrane"/>
    <property type="evidence" value="ECO:0007669"/>
    <property type="project" value="UniProtKB-SubCell"/>
</dbReference>
<evidence type="ECO:0000256" key="6">
    <source>
        <dbReference type="ARBA" id="ARBA00023136"/>
    </source>
</evidence>
<dbReference type="GO" id="GO:0015344">
    <property type="term" value="F:siderophore uptake transmembrane transporter activity"/>
    <property type="evidence" value="ECO:0007669"/>
    <property type="project" value="TreeGrafter"/>
</dbReference>
<keyword evidence="10" id="KW-1185">Reference proteome</keyword>
<comment type="subcellular location">
    <subcellularLocation>
        <location evidence="1">Cell outer membrane</location>
        <topology evidence="1">Multi-pass membrane protein</topology>
    </subcellularLocation>
</comment>
<dbReference type="PANTHER" id="PTHR30069">
    <property type="entry name" value="TONB-DEPENDENT OUTER MEMBRANE RECEPTOR"/>
    <property type="match status" value="1"/>
</dbReference>
<keyword evidence="2" id="KW-0813">Transport</keyword>
<evidence type="ECO:0000256" key="3">
    <source>
        <dbReference type="ARBA" id="ARBA00022452"/>
    </source>
</evidence>
<dbReference type="InterPro" id="IPR000531">
    <property type="entry name" value="Beta-barrel_TonB"/>
</dbReference>
<dbReference type="InterPro" id="IPR039426">
    <property type="entry name" value="TonB-dep_rcpt-like"/>
</dbReference>
<dbReference type="Gene3D" id="2.40.170.20">
    <property type="entry name" value="TonB-dependent receptor, beta-barrel domain"/>
    <property type="match status" value="1"/>
</dbReference>
<dbReference type="SUPFAM" id="SSF56935">
    <property type="entry name" value="Porins"/>
    <property type="match status" value="1"/>
</dbReference>
<dbReference type="GO" id="GO:0044718">
    <property type="term" value="P:siderophore transmembrane transport"/>
    <property type="evidence" value="ECO:0007669"/>
    <property type="project" value="TreeGrafter"/>
</dbReference>
<dbReference type="InterPro" id="IPR036942">
    <property type="entry name" value="Beta-barrel_TonB_sf"/>
</dbReference>
<dbReference type="Pfam" id="PF00593">
    <property type="entry name" value="TonB_dep_Rec_b-barrel"/>
    <property type="match status" value="1"/>
</dbReference>
<dbReference type="EMBL" id="AAWS01000001">
    <property type="protein sequence ID" value="EAY31848.1"/>
    <property type="molecule type" value="Genomic_DNA"/>
</dbReference>
<keyword evidence="3" id="KW-1134">Transmembrane beta strand</keyword>
<evidence type="ECO:0000313" key="9">
    <source>
        <dbReference type="EMBL" id="EAY31848.1"/>
    </source>
</evidence>
<reference evidence="9 10" key="1">
    <citation type="submission" date="2007-01" db="EMBL/GenBank/DDBJ databases">
        <authorList>
            <person name="Haygood M."/>
            <person name="Podell S."/>
            <person name="Anderson C."/>
            <person name="Hopkinson B."/>
            <person name="Roe K."/>
            <person name="Barbeau K."/>
            <person name="Gaasterland T."/>
            <person name="Ferriera S."/>
            <person name="Johnson J."/>
            <person name="Kravitz S."/>
            <person name="Beeson K."/>
            <person name="Sutton G."/>
            <person name="Rogers Y.-H."/>
            <person name="Friedman R."/>
            <person name="Frazier M."/>
            <person name="Venter J.C."/>
        </authorList>
    </citation>
    <scope>NUCLEOTIDE SEQUENCE [LARGE SCALE GENOMIC DNA]</scope>
    <source>
        <strain evidence="9 10">ATCC 23134</strain>
    </source>
</reference>
<sequence length="413" mass="46725">MEYNQSRNAYVTLNSTVHRLKTYASYWWGRDGTFSLLAPYNYRVLDATTEYDFQPIKNLTLTPSVAVRFVDYKEDLSTGKDQLLEDNATSFTYAGGVKLDYQLAKKWRIIGGIRAEKFKFPNQIYLNYQAILAYKPGEKHFFRLLYGRANTGSFLYNNKVNISVTPPIAPPPGFDGFKVTNQGVPDVEPITQDMIELGYRGKLNNRILWNVEVFASSTTNFTTSVSNGPQPNPPFIEEILRRTNIPLRVEQVGTTLSMNLSFSRLKITPFITLQQTNLKNFSPSNRSPSYDSTQSYLDTYDLPHEGTPAFYGGLNVFYLPISGLQIYLNAFVFGSHNFYGSVMAPPGAPLNLADASKAVIPQQALINIKVNYALKDQIHLFVNARNLLSNKQPQHFHTDRIRPMVLFGFGVDL</sequence>
<dbReference type="PANTHER" id="PTHR30069:SF57">
    <property type="entry name" value="TONB-DEPENDENT RECEPTOR"/>
    <property type="match status" value="1"/>
</dbReference>
<keyword evidence="9" id="KW-0675">Receptor</keyword>
<keyword evidence="5" id="KW-0798">TonB box</keyword>
<gene>
    <name evidence="9" type="ORF">M23134_01877</name>
</gene>
<evidence type="ECO:0000256" key="5">
    <source>
        <dbReference type="ARBA" id="ARBA00023077"/>
    </source>
</evidence>
<accession>A1ZC46</accession>
<name>A1ZC46_MICM2</name>
<proteinExistence type="predicted"/>
<evidence type="ECO:0000256" key="2">
    <source>
        <dbReference type="ARBA" id="ARBA00022448"/>
    </source>
</evidence>
<keyword evidence="6" id="KW-0472">Membrane</keyword>
<keyword evidence="7" id="KW-0998">Cell outer membrane</keyword>
<feature type="domain" description="TonB-dependent receptor-like beta-barrel" evidence="8">
    <location>
        <begin position="7"/>
        <end position="387"/>
    </location>
</feature>
<dbReference type="eggNOG" id="COG4771">
    <property type="taxonomic scope" value="Bacteria"/>
</dbReference>
<evidence type="ECO:0000256" key="1">
    <source>
        <dbReference type="ARBA" id="ARBA00004571"/>
    </source>
</evidence>
<evidence type="ECO:0000313" key="10">
    <source>
        <dbReference type="Proteomes" id="UP000004095"/>
    </source>
</evidence>
<dbReference type="RefSeq" id="WP_002692586.1">
    <property type="nucleotide sequence ID" value="NZ_AAWS01000001.1"/>
</dbReference>
<dbReference type="AlphaFoldDB" id="A1ZC46"/>
<comment type="caution">
    <text evidence="9">The sequence shown here is derived from an EMBL/GenBank/DDBJ whole genome shotgun (WGS) entry which is preliminary data.</text>
</comment>
<keyword evidence="4" id="KW-0812">Transmembrane</keyword>
<organism evidence="9 10">
    <name type="scientific">Microscilla marina ATCC 23134</name>
    <dbReference type="NCBI Taxonomy" id="313606"/>
    <lineage>
        <taxon>Bacteria</taxon>
        <taxon>Pseudomonadati</taxon>
        <taxon>Bacteroidota</taxon>
        <taxon>Cytophagia</taxon>
        <taxon>Cytophagales</taxon>
        <taxon>Microscillaceae</taxon>
        <taxon>Microscilla</taxon>
    </lineage>
</organism>